<dbReference type="AlphaFoldDB" id="A0A0P9CNI1"/>
<evidence type="ECO:0008006" key="3">
    <source>
        <dbReference type="Google" id="ProtNLM"/>
    </source>
</evidence>
<name>A0A0P9CNI1_9GAMM</name>
<gene>
    <name evidence="1" type="ORF">SAMN05661077_2228</name>
</gene>
<proteinExistence type="predicted"/>
<dbReference type="Pfam" id="PF11306">
    <property type="entry name" value="DUF3108"/>
    <property type="match status" value="1"/>
</dbReference>
<evidence type="ECO:0000313" key="2">
    <source>
        <dbReference type="Proteomes" id="UP000183104"/>
    </source>
</evidence>
<dbReference type="RefSeq" id="WP_054965659.1">
    <property type="nucleotide sequence ID" value="NZ_FMUN01000006.1"/>
</dbReference>
<dbReference type="STRING" id="381306.AN478_05750"/>
<keyword evidence="2" id="KW-1185">Reference proteome</keyword>
<dbReference type="InterPro" id="IPR021457">
    <property type="entry name" value="DUF3108"/>
</dbReference>
<protein>
    <recommendedName>
        <fullName evidence="3">DUF3108 domain-containing protein</fullName>
    </recommendedName>
</protein>
<reference evidence="2" key="1">
    <citation type="submission" date="2016-10" db="EMBL/GenBank/DDBJ databases">
        <authorList>
            <person name="Varghese N."/>
        </authorList>
    </citation>
    <scope>NUCLEOTIDE SEQUENCE [LARGE SCALE GENOMIC DNA]</scope>
    <source>
        <strain evidence="2">HL 19</strain>
    </source>
</reference>
<sequence length="274" mass="30528">MEGPKPFNHKTIKVFARPLWSTALLLGVAALLLPGLASASEYGWDGGFERLQFRVDWAQFPAGRAVIQAREADAGRAELRIEACTNALVDGVYKVRDRITARTRLTGGGVRALSYKVRRREGEEREARRARFARHGVVYTEDLESGRTDYFPVDPATMDVVTALYATRARGLEAGERFRIPVFDDGRGYELTVKVVGRERLDTVLGPDTPTVKVRPRLETDGIFAREGGLWVWFTDDRRHLPVRMESRIGIGSVTARLTAVEREPGEGGRAACL</sequence>
<dbReference type="Proteomes" id="UP000183104">
    <property type="component" value="Unassembled WGS sequence"/>
</dbReference>
<accession>A0A0P9CNI1</accession>
<evidence type="ECO:0000313" key="1">
    <source>
        <dbReference type="EMBL" id="SCY47691.1"/>
    </source>
</evidence>
<dbReference type="EMBL" id="FMUN01000006">
    <property type="protein sequence ID" value="SCY47691.1"/>
    <property type="molecule type" value="Genomic_DNA"/>
</dbReference>
<organism evidence="1 2">
    <name type="scientific">Thiohalorhabdus denitrificans</name>
    <dbReference type="NCBI Taxonomy" id="381306"/>
    <lineage>
        <taxon>Bacteria</taxon>
        <taxon>Pseudomonadati</taxon>
        <taxon>Pseudomonadota</taxon>
        <taxon>Gammaproteobacteria</taxon>
        <taxon>Thiohalorhabdales</taxon>
        <taxon>Thiohalorhabdaceae</taxon>
        <taxon>Thiohalorhabdus</taxon>
    </lineage>
</organism>